<keyword evidence="1" id="KW-0472">Membrane</keyword>
<name>A0A915I4C8_ROMCU</name>
<keyword evidence="1" id="KW-0812">Transmembrane</keyword>
<sequence>MNIRSTLILNMKAVLIVVAVFMLAVMDPMIKFKFQNQIEPPLSLYLKINQILNLNLKKFNVSVNANCAVHCSTTKCKFAFCDSLGKCSCSLC</sequence>
<feature type="transmembrane region" description="Helical" evidence="1">
    <location>
        <begin position="6"/>
        <end position="26"/>
    </location>
</feature>
<protein>
    <submittedName>
        <fullName evidence="3">Uncharacterized protein</fullName>
    </submittedName>
</protein>
<proteinExistence type="predicted"/>
<dbReference type="AlphaFoldDB" id="A0A915I4C8"/>
<dbReference type="Proteomes" id="UP000887565">
    <property type="component" value="Unplaced"/>
</dbReference>
<keyword evidence="2" id="KW-1185">Reference proteome</keyword>
<accession>A0A915I4C8</accession>
<dbReference type="WBParaSite" id="nRc.2.0.1.t08983-RA">
    <property type="protein sequence ID" value="nRc.2.0.1.t08983-RA"/>
    <property type="gene ID" value="nRc.2.0.1.g08983"/>
</dbReference>
<keyword evidence="1" id="KW-1133">Transmembrane helix</keyword>
<evidence type="ECO:0000313" key="3">
    <source>
        <dbReference type="WBParaSite" id="nRc.2.0.1.t08983-RA"/>
    </source>
</evidence>
<reference evidence="3" key="1">
    <citation type="submission" date="2022-11" db="UniProtKB">
        <authorList>
            <consortium name="WormBaseParasite"/>
        </authorList>
    </citation>
    <scope>IDENTIFICATION</scope>
</reference>
<evidence type="ECO:0000313" key="2">
    <source>
        <dbReference type="Proteomes" id="UP000887565"/>
    </source>
</evidence>
<evidence type="ECO:0000256" key="1">
    <source>
        <dbReference type="SAM" id="Phobius"/>
    </source>
</evidence>
<organism evidence="2 3">
    <name type="scientific">Romanomermis culicivorax</name>
    <name type="common">Nematode worm</name>
    <dbReference type="NCBI Taxonomy" id="13658"/>
    <lineage>
        <taxon>Eukaryota</taxon>
        <taxon>Metazoa</taxon>
        <taxon>Ecdysozoa</taxon>
        <taxon>Nematoda</taxon>
        <taxon>Enoplea</taxon>
        <taxon>Dorylaimia</taxon>
        <taxon>Mermithida</taxon>
        <taxon>Mermithoidea</taxon>
        <taxon>Mermithidae</taxon>
        <taxon>Romanomermis</taxon>
    </lineage>
</organism>